<gene>
    <name evidence="1" type="ORF">METZ01_LOCUS493193</name>
</gene>
<feature type="non-terminal residue" evidence="1">
    <location>
        <position position="1"/>
    </location>
</feature>
<reference evidence="1" key="1">
    <citation type="submission" date="2018-05" db="EMBL/GenBank/DDBJ databases">
        <authorList>
            <person name="Lanie J.A."/>
            <person name="Ng W.-L."/>
            <person name="Kazmierczak K.M."/>
            <person name="Andrzejewski T.M."/>
            <person name="Davidsen T.M."/>
            <person name="Wayne K.J."/>
            <person name="Tettelin H."/>
            <person name="Glass J.I."/>
            <person name="Rusch D."/>
            <person name="Podicherti R."/>
            <person name="Tsui H.-C.T."/>
            <person name="Winkler M.E."/>
        </authorList>
    </citation>
    <scope>NUCLEOTIDE SEQUENCE</scope>
</reference>
<protein>
    <recommendedName>
        <fullName evidence="2">Luciferase-like domain-containing protein</fullName>
    </recommendedName>
</protein>
<dbReference type="EMBL" id="UINC01214900">
    <property type="protein sequence ID" value="SVE40339.1"/>
    <property type="molecule type" value="Genomic_DNA"/>
</dbReference>
<proteinExistence type="predicted"/>
<sequence>PEPILSNFSQMFNLSETEMRQHPHALFGSEDAICEELNRRRELFGISYITVGEDAMESFAGIVTQLSGH</sequence>
<dbReference type="AlphaFoldDB" id="A0A383D7T8"/>
<evidence type="ECO:0008006" key="2">
    <source>
        <dbReference type="Google" id="ProtNLM"/>
    </source>
</evidence>
<evidence type="ECO:0000313" key="1">
    <source>
        <dbReference type="EMBL" id="SVE40339.1"/>
    </source>
</evidence>
<name>A0A383D7T8_9ZZZZ</name>
<accession>A0A383D7T8</accession>
<organism evidence="1">
    <name type="scientific">marine metagenome</name>
    <dbReference type="NCBI Taxonomy" id="408172"/>
    <lineage>
        <taxon>unclassified sequences</taxon>
        <taxon>metagenomes</taxon>
        <taxon>ecological metagenomes</taxon>
    </lineage>
</organism>